<dbReference type="EMBL" id="JAIWYP010000007">
    <property type="protein sequence ID" value="KAH3792279.1"/>
    <property type="molecule type" value="Genomic_DNA"/>
</dbReference>
<proteinExistence type="predicted"/>
<protein>
    <submittedName>
        <fullName evidence="1">Uncharacterized protein</fullName>
    </submittedName>
</protein>
<name>A0A9D4F4P7_DREPO</name>
<comment type="caution">
    <text evidence="1">The sequence shown here is derived from an EMBL/GenBank/DDBJ whole genome shotgun (WGS) entry which is preliminary data.</text>
</comment>
<sequence>MTDAHLISPDESKEVQELDHFAWTESYNEETGKFTSDDISDADLFGDSRHDRQHDGRTLFTPRSATSFSDLVNIPRY</sequence>
<reference evidence="1" key="2">
    <citation type="submission" date="2020-11" db="EMBL/GenBank/DDBJ databases">
        <authorList>
            <person name="McCartney M.A."/>
            <person name="Auch B."/>
            <person name="Kono T."/>
            <person name="Mallez S."/>
            <person name="Becker A."/>
            <person name="Gohl D.M."/>
            <person name="Silverstein K.A.T."/>
            <person name="Koren S."/>
            <person name="Bechman K.B."/>
            <person name="Herman A."/>
            <person name="Abrahante J.E."/>
            <person name="Garbe J."/>
        </authorList>
    </citation>
    <scope>NUCLEOTIDE SEQUENCE</scope>
    <source>
        <strain evidence="1">Duluth1</strain>
        <tissue evidence="1">Whole animal</tissue>
    </source>
</reference>
<accession>A0A9D4F4P7</accession>
<evidence type="ECO:0000313" key="2">
    <source>
        <dbReference type="Proteomes" id="UP000828390"/>
    </source>
</evidence>
<evidence type="ECO:0000313" key="1">
    <source>
        <dbReference type="EMBL" id="KAH3792279.1"/>
    </source>
</evidence>
<keyword evidence="2" id="KW-1185">Reference proteome</keyword>
<reference evidence="1" key="1">
    <citation type="journal article" date="2019" name="bioRxiv">
        <title>The Genome of the Zebra Mussel, Dreissena polymorpha: A Resource for Invasive Species Research.</title>
        <authorList>
            <person name="McCartney M.A."/>
            <person name="Auch B."/>
            <person name="Kono T."/>
            <person name="Mallez S."/>
            <person name="Zhang Y."/>
            <person name="Obille A."/>
            <person name="Becker A."/>
            <person name="Abrahante J.E."/>
            <person name="Garbe J."/>
            <person name="Badalamenti J.P."/>
            <person name="Herman A."/>
            <person name="Mangelson H."/>
            <person name="Liachko I."/>
            <person name="Sullivan S."/>
            <person name="Sone E.D."/>
            <person name="Koren S."/>
            <person name="Silverstein K.A.T."/>
            <person name="Beckman K.B."/>
            <person name="Gohl D.M."/>
        </authorList>
    </citation>
    <scope>NUCLEOTIDE SEQUENCE</scope>
    <source>
        <strain evidence="1">Duluth1</strain>
        <tissue evidence="1">Whole animal</tissue>
    </source>
</reference>
<organism evidence="1 2">
    <name type="scientific">Dreissena polymorpha</name>
    <name type="common">Zebra mussel</name>
    <name type="synonym">Mytilus polymorpha</name>
    <dbReference type="NCBI Taxonomy" id="45954"/>
    <lineage>
        <taxon>Eukaryota</taxon>
        <taxon>Metazoa</taxon>
        <taxon>Spiralia</taxon>
        <taxon>Lophotrochozoa</taxon>
        <taxon>Mollusca</taxon>
        <taxon>Bivalvia</taxon>
        <taxon>Autobranchia</taxon>
        <taxon>Heteroconchia</taxon>
        <taxon>Euheterodonta</taxon>
        <taxon>Imparidentia</taxon>
        <taxon>Neoheterodontei</taxon>
        <taxon>Myida</taxon>
        <taxon>Dreissenoidea</taxon>
        <taxon>Dreissenidae</taxon>
        <taxon>Dreissena</taxon>
    </lineage>
</organism>
<dbReference type="Proteomes" id="UP000828390">
    <property type="component" value="Unassembled WGS sequence"/>
</dbReference>
<dbReference type="AlphaFoldDB" id="A0A9D4F4P7"/>
<gene>
    <name evidence="1" type="ORF">DPMN_145770</name>
</gene>